<keyword evidence="8" id="KW-1185">Reference proteome</keyword>
<sequence length="295" mass="32074">MVAMLLRASLRRNGLGLGPAPGRPAFQIPRNLLQRAPLRAASTGAKSVDSTPASIENASAAAVAPLPLWQRLGPLTTVAQAYGRSQRAKPYTTQFWSAVVIYLLADLSAQAIGGDEYDPLRTARSMAIGGMVAIPNYKWFIFLSNHFNYASRWRTLSTKIVVSQVCFTPTFNSFFFGAQAVLSGDGLSGAIERIKNCVPASIVNSAKFWPPITAFTFTYIPMEYRSIFTGCIAVGWQTYLSYINKKAEILEAQKAELEKAALTGVKVAEAKVEHVKVKGTKREHVELVGVEAQAA</sequence>
<keyword evidence="5" id="KW-0472">Membrane</keyword>
<dbReference type="Proteomes" id="UP000738349">
    <property type="component" value="Unassembled WGS sequence"/>
</dbReference>
<comment type="similarity">
    <text evidence="2 6">Belongs to the peroxisomal membrane protein PXMP2/4 family.</text>
</comment>
<dbReference type="EMBL" id="JAGMUV010000009">
    <property type="protein sequence ID" value="KAH7143614.1"/>
    <property type="molecule type" value="Genomic_DNA"/>
</dbReference>
<evidence type="ECO:0000313" key="8">
    <source>
        <dbReference type="Proteomes" id="UP000738349"/>
    </source>
</evidence>
<evidence type="ECO:0000256" key="5">
    <source>
        <dbReference type="ARBA" id="ARBA00023136"/>
    </source>
</evidence>
<dbReference type="InterPro" id="IPR007248">
    <property type="entry name" value="Mpv17_PMP22"/>
</dbReference>
<evidence type="ECO:0000256" key="4">
    <source>
        <dbReference type="ARBA" id="ARBA00022989"/>
    </source>
</evidence>
<proteinExistence type="inferred from homology"/>
<organism evidence="7 8">
    <name type="scientific">Dactylonectria macrodidyma</name>
    <dbReference type="NCBI Taxonomy" id="307937"/>
    <lineage>
        <taxon>Eukaryota</taxon>
        <taxon>Fungi</taxon>
        <taxon>Dikarya</taxon>
        <taxon>Ascomycota</taxon>
        <taxon>Pezizomycotina</taxon>
        <taxon>Sordariomycetes</taxon>
        <taxon>Hypocreomycetidae</taxon>
        <taxon>Hypocreales</taxon>
        <taxon>Nectriaceae</taxon>
        <taxon>Dactylonectria</taxon>
    </lineage>
</organism>
<dbReference type="PANTHER" id="PTHR11266:SF113">
    <property type="entry name" value="MEMBRANE PROTEIN, MPV17_PMP22 FAMILY, PUTATIVE (AFU_ORTHOLOGUE AFUA_1G13840)-RELATED"/>
    <property type="match status" value="1"/>
</dbReference>
<evidence type="ECO:0000256" key="6">
    <source>
        <dbReference type="RuleBase" id="RU363053"/>
    </source>
</evidence>
<accession>A0A9P9ETI7</accession>
<dbReference type="PANTHER" id="PTHR11266">
    <property type="entry name" value="PEROXISOMAL MEMBRANE PROTEIN 2, PXMP2 MPV17"/>
    <property type="match status" value="1"/>
</dbReference>
<keyword evidence="3" id="KW-0812">Transmembrane</keyword>
<dbReference type="Pfam" id="PF04117">
    <property type="entry name" value="Mpv17_PMP22"/>
    <property type="match status" value="1"/>
</dbReference>
<comment type="subcellular location">
    <subcellularLocation>
        <location evidence="1">Membrane</location>
        <topology evidence="1">Multi-pass membrane protein</topology>
    </subcellularLocation>
</comment>
<gene>
    <name evidence="7" type="ORF">EDB81DRAFT_857094</name>
</gene>
<name>A0A9P9ETI7_9HYPO</name>
<protein>
    <submittedName>
        <fullName evidence="7">Mpv17/PMP22 family protein</fullName>
    </submittedName>
</protein>
<comment type="caution">
    <text evidence="7">The sequence shown here is derived from an EMBL/GenBank/DDBJ whole genome shotgun (WGS) entry which is preliminary data.</text>
</comment>
<dbReference type="GO" id="GO:0016020">
    <property type="term" value="C:membrane"/>
    <property type="evidence" value="ECO:0007669"/>
    <property type="project" value="UniProtKB-SubCell"/>
</dbReference>
<evidence type="ECO:0000313" key="7">
    <source>
        <dbReference type="EMBL" id="KAH7143614.1"/>
    </source>
</evidence>
<evidence type="ECO:0000256" key="1">
    <source>
        <dbReference type="ARBA" id="ARBA00004141"/>
    </source>
</evidence>
<dbReference type="GO" id="GO:0005739">
    <property type="term" value="C:mitochondrion"/>
    <property type="evidence" value="ECO:0007669"/>
    <property type="project" value="TreeGrafter"/>
</dbReference>
<evidence type="ECO:0000256" key="3">
    <source>
        <dbReference type="ARBA" id="ARBA00022692"/>
    </source>
</evidence>
<keyword evidence="4" id="KW-1133">Transmembrane helix</keyword>
<reference evidence="7" key="1">
    <citation type="journal article" date="2021" name="Nat. Commun.">
        <title>Genetic determinants of endophytism in the Arabidopsis root mycobiome.</title>
        <authorList>
            <person name="Mesny F."/>
            <person name="Miyauchi S."/>
            <person name="Thiergart T."/>
            <person name="Pickel B."/>
            <person name="Atanasova L."/>
            <person name="Karlsson M."/>
            <person name="Huettel B."/>
            <person name="Barry K.W."/>
            <person name="Haridas S."/>
            <person name="Chen C."/>
            <person name="Bauer D."/>
            <person name="Andreopoulos W."/>
            <person name="Pangilinan J."/>
            <person name="LaButti K."/>
            <person name="Riley R."/>
            <person name="Lipzen A."/>
            <person name="Clum A."/>
            <person name="Drula E."/>
            <person name="Henrissat B."/>
            <person name="Kohler A."/>
            <person name="Grigoriev I.V."/>
            <person name="Martin F.M."/>
            <person name="Hacquard S."/>
        </authorList>
    </citation>
    <scope>NUCLEOTIDE SEQUENCE</scope>
    <source>
        <strain evidence="7">MPI-CAGE-AT-0147</strain>
    </source>
</reference>
<dbReference type="AlphaFoldDB" id="A0A9P9ETI7"/>
<dbReference type="OrthoDB" id="430207at2759"/>
<evidence type="ECO:0000256" key="2">
    <source>
        <dbReference type="ARBA" id="ARBA00006824"/>
    </source>
</evidence>